<proteinExistence type="predicted"/>
<dbReference type="Pfam" id="PF00149">
    <property type="entry name" value="Metallophos"/>
    <property type="match status" value="1"/>
</dbReference>
<feature type="domain" description="F5/8 type C" evidence="3">
    <location>
        <begin position="39"/>
        <end position="178"/>
    </location>
</feature>
<dbReference type="InterPro" id="IPR039331">
    <property type="entry name" value="PAPs-like"/>
</dbReference>
<comment type="caution">
    <text evidence="5">The sequence shown here is derived from an EMBL/GenBank/DDBJ whole genome shotgun (WGS) entry which is preliminary data.</text>
</comment>
<reference evidence="5 6" key="1">
    <citation type="submission" date="2024-10" db="EMBL/GenBank/DDBJ databases">
        <title>The Natural Products Discovery Center: Release of the First 8490 Sequenced Strains for Exploring Actinobacteria Biosynthetic Diversity.</title>
        <authorList>
            <person name="Kalkreuter E."/>
            <person name="Kautsar S.A."/>
            <person name="Yang D."/>
            <person name="Bader C.D."/>
            <person name="Teijaro C.N."/>
            <person name="Fluegel L."/>
            <person name="Davis C.M."/>
            <person name="Simpson J.R."/>
            <person name="Lauterbach L."/>
            <person name="Steele A.D."/>
            <person name="Gui C."/>
            <person name="Meng S."/>
            <person name="Li G."/>
            <person name="Viehrig K."/>
            <person name="Ye F."/>
            <person name="Su P."/>
            <person name="Kiefer A.F."/>
            <person name="Nichols A."/>
            <person name="Cepeda A.J."/>
            <person name="Yan W."/>
            <person name="Fan B."/>
            <person name="Jiang Y."/>
            <person name="Adhikari A."/>
            <person name="Zheng C.-J."/>
            <person name="Schuster L."/>
            <person name="Cowan T.M."/>
            <person name="Smanski M.J."/>
            <person name="Chevrette M.G."/>
            <person name="De Carvalho L.P.S."/>
            <person name="Shen B."/>
        </authorList>
    </citation>
    <scope>NUCLEOTIDE SEQUENCE [LARGE SCALE GENOMIC DNA]</scope>
    <source>
        <strain evidence="5 6">NPDC001281</strain>
    </source>
</reference>
<feature type="domain" description="CBM6" evidence="4">
    <location>
        <begin position="196"/>
        <end position="319"/>
    </location>
</feature>
<dbReference type="SUPFAM" id="SSF56300">
    <property type="entry name" value="Metallo-dependent phosphatases"/>
    <property type="match status" value="1"/>
</dbReference>
<protein>
    <submittedName>
        <fullName evidence="5">Discoidin domain-containing protein</fullName>
    </submittedName>
</protein>
<feature type="region of interest" description="Disordered" evidence="2">
    <location>
        <begin position="309"/>
        <end position="336"/>
    </location>
</feature>
<dbReference type="InterPro" id="IPR005084">
    <property type="entry name" value="CBM6"/>
</dbReference>
<evidence type="ECO:0000256" key="1">
    <source>
        <dbReference type="ARBA" id="ARBA00022729"/>
    </source>
</evidence>
<keyword evidence="1" id="KW-0732">Signal</keyword>
<name>A0ABW6VFG0_MICFU</name>
<dbReference type="PROSITE" id="PS51175">
    <property type="entry name" value="CBM6"/>
    <property type="match status" value="1"/>
</dbReference>
<dbReference type="InterPro" id="IPR008979">
    <property type="entry name" value="Galactose-bd-like_sf"/>
</dbReference>
<evidence type="ECO:0000259" key="4">
    <source>
        <dbReference type="PROSITE" id="PS51175"/>
    </source>
</evidence>
<sequence length="604" mass="63263">MSLPLPDPLPLSPPRSRAGRRARLGVIAAVLALLAGLFTAADRADAAETLLSQGKPATASSVESSSYAASYAVDGDTTSTRWASAEGHDPEWIAVDLGRTYSISRVKLSWEAAYAAAYQVQTSADGANWTTIHTTTQGDGGVDDRTGLSGSGRYVRVLGTARGTSYGYSLYEVQVYGDAGASPSPSPSVTPTGGAVDYQAEDATLSQASTATNHTGYTGTGFVDYAAVTGGYVEWTVAAGAGGTATLSFRYANGTTADRPLDIAVNGAVVARPAFPSTGSWNTWATVNVVAALPAGSVKVRATAANTVDGPNLDKLTVTPGGTASPSPSPSASPSPGAGAFTVVAAGDIAAQCTASSGSCAHPKTAAQVQAINPEFVVTMGDNQYDDGTINDYRKYYDTTWGKFKDRTRPTAGNHESYDPAGFEAGYKSYFGAIAFPNGKSWYSFDRGNWHFIALDSNIFDQTAQINWLKADLAATTKGCVAAYWHHPLFSSGEHGNDPVSRPVWQILYDAGADLVLNGHDHHYERFGPQNPAGKADPNGLVELLGGMGGADPYKIENVQPNSQFRLSGTYGVVKLTFTDSTFSWQLVGIDGKVKDTSPTYACH</sequence>
<dbReference type="RefSeq" id="WP_387346570.1">
    <property type="nucleotide sequence ID" value="NZ_JBIAXI010000028.1"/>
</dbReference>
<organism evidence="5 6">
    <name type="scientific">Microtetraspora fusca</name>
    <dbReference type="NCBI Taxonomy" id="1997"/>
    <lineage>
        <taxon>Bacteria</taxon>
        <taxon>Bacillati</taxon>
        <taxon>Actinomycetota</taxon>
        <taxon>Actinomycetes</taxon>
        <taxon>Streptosporangiales</taxon>
        <taxon>Streptosporangiaceae</taxon>
        <taxon>Microtetraspora</taxon>
    </lineage>
</organism>
<evidence type="ECO:0000256" key="2">
    <source>
        <dbReference type="SAM" id="MobiDB-lite"/>
    </source>
</evidence>
<dbReference type="PANTHER" id="PTHR22953">
    <property type="entry name" value="ACID PHOSPHATASE RELATED"/>
    <property type="match status" value="1"/>
</dbReference>
<dbReference type="InterPro" id="IPR000421">
    <property type="entry name" value="FA58C"/>
</dbReference>
<dbReference type="PROSITE" id="PS50022">
    <property type="entry name" value="FA58C_3"/>
    <property type="match status" value="1"/>
</dbReference>
<gene>
    <name evidence="5" type="ORF">ACFY05_35075</name>
</gene>
<dbReference type="Proteomes" id="UP001602119">
    <property type="component" value="Unassembled WGS sequence"/>
</dbReference>
<dbReference type="InterPro" id="IPR004843">
    <property type="entry name" value="Calcineurin-like_PHP"/>
</dbReference>
<dbReference type="CDD" id="cd04082">
    <property type="entry name" value="CBM35_pectate_lyase-like"/>
    <property type="match status" value="1"/>
</dbReference>
<keyword evidence="6" id="KW-1185">Reference proteome</keyword>
<dbReference type="InterPro" id="IPR029052">
    <property type="entry name" value="Metallo-depent_PP-like"/>
</dbReference>
<dbReference type="Gene3D" id="3.60.21.10">
    <property type="match status" value="1"/>
</dbReference>
<evidence type="ECO:0000313" key="5">
    <source>
        <dbReference type="EMBL" id="MFF4778062.1"/>
    </source>
</evidence>
<evidence type="ECO:0000259" key="3">
    <source>
        <dbReference type="PROSITE" id="PS50022"/>
    </source>
</evidence>
<accession>A0ABW6VFG0</accession>
<dbReference type="PANTHER" id="PTHR22953:SF153">
    <property type="entry name" value="PURPLE ACID PHOSPHATASE"/>
    <property type="match status" value="1"/>
</dbReference>
<dbReference type="SUPFAM" id="SSF49785">
    <property type="entry name" value="Galactose-binding domain-like"/>
    <property type="match status" value="2"/>
</dbReference>
<dbReference type="Pfam" id="PF03422">
    <property type="entry name" value="CBM_6"/>
    <property type="match status" value="1"/>
</dbReference>
<dbReference type="EMBL" id="JBIAXI010000028">
    <property type="protein sequence ID" value="MFF4778062.1"/>
    <property type="molecule type" value="Genomic_DNA"/>
</dbReference>
<evidence type="ECO:0000313" key="6">
    <source>
        <dbReference type="Proteomes" id="UP001602119"/>
    </source>
</evidence>
<dbReference type="Pfam" id="PF00754">
    <property type="entry name" value="F5_F8_type_C"/>
    <property type="match status" value="1"/>
</dbReference>
<dbReference type="Gene3D" id="2.60.120.260">
    <property type="entry name" value="Galactose-binding domain-like"/>
    <property type="match status" value="2"/>
</dbReference>